<keyword evidence="3" id="KW-0328">Glycosyltransferase</keyword>
<dbReference type="AlphaFoldDB" id="A0AAW9HWF6"/>
<dbReference type="Proteomes" id="UP001281731">
    <property type="component" value="Unassembled WGS sequence"/>
</dbReference>
<organism evidence="6 7">
    <name type="scientific">Actinotignum urinale</name>
    <dbReference type="NCBI Taxonomy" id="190146"/>
    <lineage>
        <taxon>Bacteria</taxon>
        <taxon>Bacillati</taxon>
        <taxon>Actinomycetota</taxon>
        <taxon>Actinomycetes</taxon>
        <taxon>Actinomycetales</taxon>
        <taxon>Actinomycetaceae</taxon>
        <taxon>Actinotignum</taxon>
    </lineage>
</organism>
<sequence>MADSAFPQGDSNACIAVFITYKPGTDCARQLEALAPQVAKILVVDNGSDEENCALLRSKVESLGGEFIGLGDNYGIAAAQNIGIGRAKELGARYVLISDHDSIASPTMVSGLIEAANSDPLIAGAGPLPSENREGADQLVYVARKWSPKRARPEELAQPTLDVPFLIASGCLLKMEALDDIGLMSQSMFIDHVDLEWGLRALKAGWRLIAVPSKHLEHSLGDEVVQLPGRAQPVHVHSPIRNYYILRNTLHMVRSGLMPPKWRIRYTWWAMKYMAFNGLLADRLPDRRKMMWHALKDGYRHRLGKIGKDT</sequence>
<dbReference type="EMBL" id="JAWNGC010000001">
    <property type="protein sequence ID" value="MDY5154136.1"/>
    <property type="molecule type" value="Genomic_DNA"/>
</dbReference>
<evidence type="ECO:0000256" key="1">
    <source>
        <dbReference type="ARBA" id="ARBA00004776"/>
    </source>
</evidence>
<evidence type="ECO:0000313" key="7">
    <source>
        <dbReference type="Proteomes" id="UP001281731"/>
    </source>
</evidence>
<evidence type="ECO:0000256" key="3">
    <source>
        <dbReference type="ARBA" id="ARBA00022676"/>
    </source>
</evidence>
<evidence type="ECO:0000256" key="2">
    <source>
        <dbReference type="ARBA" id="ARBA00006739"/>
    </source>
</evidence>
<evidence type="ECO:0000259" key="5">
    <source>
        <dbReference type="Pfam" id="PF00535"/>
    </source>
</evidence>
<comment type="pathway">
    <text evidence="1">Cell wall biogenesis; cell wall polysaccharide biosynthesis.</text>
</comment>
<dbReference type="Gene3D" id="3.90.550.10">
    <property type="entry name" value="Spore Coat Polysaccharide Biosynthesis Protein SpsA, Chain A"/>
    <property type="match status" value="1"/>
</dbReference>
<evidence type="ECO:0000256" key="4">
    <source>
        <dbReference type="ARBA" id="ARBA00022679"/>
    </source>
</evidence>
<evidence type="ECO:0000313" key="6">
    <source>
        <dbReference type="EMBL" id="MDY5154136.1"/>
    </source>
</evidence>
<dbReference type="CDD" id="cd02526">
    <property type="entry name" value="GT2_RfbF_like"/>
    <property type="match status" value="1"/>
</dbReference>
<dbReference type="GO" id="GO:0016757">
    <property type="term" value="F:glycosyltransferase activity"/>
    <property type="evidence" value="ECO:0007669"/>
    <property type="project" value="UniProtKB-KW"/>
</dbReference>
<keyword evidence="4" id="KW-0808">Transferase</keyword>
<reference evidence="6" key="1">
    <citation type="submission" date="2023-10" db="EMBL/GenBank/DDBJ databases">
        <title>Whole Genome based description of the genera Actinobaculum and Actinotignum reveals a complex phylogenetic relationship within the species included in the genus Actinotignum.</title>
        <authorList>
            <person name="Jensen C.S."/>
            <person name="Dargis R."/>
            <person name="Kemp M."/>
            <person name="Christensen J.J."/>
        </authorList>
    </citation>
    <scope>NUCLEOTIDE SEQUENCE</scope>
    <source>
        <strain evidence="6">SLA_B511</strain>
    </source>
</reference>
<dbReference type="RefSeq" id="WP_320756126.1">
    <property type="nucleotide sequence ID" value="NZ_JAWNGC010000001.1"/>
</dbReference>
<dbReference type="InterPro" id="IPR029044">
    <property type="entry name" value="Nucleotide-diphossugar_trans"/>
</dbReference>
<dbReference type="Pfam" id="PF00535">
    <property type="entry name" value="Glycos_transf_2"/>
    <property type="match status" value="1"/>
</dbReference>
<accession>A0AAW9HWF6</accession>
<dbReference type="InterPro" id="IPR001173">
    <property type="entry name" value="Glyco_trans_2-like"/>
</dbReference>
<name>A0AAW9HWF6_9ACTO</name>
<protein>
    <submittedName>
        <fullName evidence="6">Glycosyltransferase family 2 protein</fullName>
    </submittedName>
</protein>
<comment type="caution">
    <text evidence="6">The sequence shown here is derived from an EMBL/GenBank/DDBJ whole genome shotgun (WGS) entry which is preliminary data.</text>
</comment>
<proteinExistence type="inferred from homology"/>
<feature type="domain" description="Glycosyltransferase 2-like" evidence="5">
    <location>
        <begin position="32"/>
        <end position="181"/>
    </location>
</feature>
<comment type="similarity">
    <text evidence="2">Belongs to the glycosyltransferase 2 family.</text>
</comment>
<dbReference type="PANTHER" id="PTHR43179">
    <property type="entry name" value="RHAMNOSYLTRANSFERASE WBBL"/>
    <property type="match status" value="1"/>
</dbReference>
<dbReference type="PANTHER" id="PTHR43179:SF12">
    <property type="entry name" value="GALACTOFURANOSYLTRANSFERASE GLFT2"/>
    <property type="match status" value="1"/>
</dbReference>
<gene>
    <name evidence="6" type="ORF">R6G80_00100</name>
</gene>
<dbReference type="SUPFAM" id="SSF53448">
    <property type="entry name" value="Nucleotide-diphospho-sugar transferases"/>
    <property type="match status" value="1"/>
</dbReference>